<protein>
    <submittedName>
        <fullName evidence="2">Sulfotransferase family protein</fullName>
    </submittedName>
</protein>
<dbReference type="SUPFAM" id="SSF52540">
    <property type="entry name" value="P-loop containing nucleoside triphosphate hydrolases"/>
    <property type="match status" value="1"/>
</dbReference>
<dbReference type="GO" id="GO:0008146">
    <property type="term" value="F:sulfotransferase activity"/>
    <property type="evidence" value="ECO:0007669"/>
    <property type="project" value="InterPro"/>
</dbReference>
<dbReference type="PANTHER" id="PTHR10605">
    <property type="entry name" value="HEPARAN SULFATE SULFOTRANSFERASE"/>
    <property type="match status" value="1"/>
</dbReference>
<organism evidence="2 3">
    <name type="scientific">Yoonia sediminilitoris</name>
    <dbReference type="NCBI Taxonomy" id="1286148"/>
    <lineage>
        <taxon>Bacteria</taxon>
        <taxon>Pseudomonadati</taxon>
        <taxon>Pseudomonadota</taxon>
        <taxon>Alphaproteobacteria</taxon>
        <taxon>Rhodobacterales</taxon>
        <taxon>Paracoccaceae</taxon>
        <taxon>Yoonia</taxon>
    </lineage>
</organism>
<dbReference type="EMBL" id="QBUD01000001">
    <property type="protein sequence ID" value="PUB19069.1"/>
    <property type="molecule type" value="Genomic_DNA"/>
</dbReference>
<sequence>MTSAATDADNPQTDDRFQTARTLFFVIGAQKSGTTWMSKFMHDHPQIAVPAWKETNYWNIAEGWADVDYRLVAHQSKRDSESPIYTRFREIFRRESRAKDKAVTRALAAARNPAAPHGEYADLLFSDQAKTAQAHGELCPQYALLKPETYREMSQLGPNVRFIFIMRDPVERFISGVRHTLRKSLGRENVTQDAISKGVVETLNAPKSLALRRSDYRLTITDLEQHVPQSHIAYFFYETFFDQNEVQRLCTFLGVDHVTADVGRQVHKGAGSEAKVTQADKARIAGHLSEVYPFMRERFGDRIPEKWHASEALIAEGARAAG</sequence>
<dbReference type="Pfam" id="PF13469">
    <property type="entry name" value="Sulfotransfer_3"/>
    <property type="match status" value="1"/>
</dbReference>
<evidence type="ECO:0000256" key="1">
    <source>
        <dbReference type="ARBA" id="ARBA00022679"/>
    </source>
</evidence>
<name>A0A2T6KR91_9RHOB</name>
<gene>
    <name evidence="2" type="ORF">C8N45_101660</name>
</gene>
<dbReference type="Proteomes" id="UP000244523">
    <property type="component" value="Unassembled WGS sequence"/>
</dbReference>
<accession>A0A2T6KR91</accession>
<dbReference type="RefSeq" id="WP_108384745.1">
    <property type="nucleotide sequence ID" value="NZ_QBUD01000001.1"/>
</dbReference>
<evidence type="ECO:0000313" key="3">
    <source>
        <dbReference type="Proteomes" id="UP000244523"/>
    </source>
</evidence>
<dbReference type="OrthoDB" id="981508at2"/>
<dbReference type="AlphaFoldDB" id="A0A2T6KR91"/>
<comment type="caution">
    <text evidence="2">The sequence shown here is derived from an EMBL/GenBank/DDBJ whole genome shotgun (WGS) entry which is preliminary data.</text>
</comment>
<dbReference type="Gene3D" id="3.40.50.300">
    <property type="entry name" value="P-loop containing nucleotide triphosphate hydrolases"/>
    <property type="match status" value="1"/>
</dbReference>
<dbReference type="PANTHER" id="PTHR10605:SF56">
    <property type="entry name" value="BIFUNCTIONAL HEPARAN SULFATE N-DEACETYLASE_N-SULFOTRANSFERASE"/>
    <property type="match status" value="1"/>
</dbReference>
<keyword evidence="3" id="KW-1185">Reference proteome</keyword>
<keyword evidence="1 2" id="KW-0808">Transferase</keyword>
<evidence type="ECO:0000313" key="2">
    <source>
        <dbReference type="EMBL" id="PUB19069.1"/>
    </source>
</evidence>
<dbReference type="InterPro" id="IPR027417">
    <property type="entry name" value="P-loop_NTPase"/>
</dbReference>
<dbReference type="InterPro" id="IPR037359">
    <property type="entry name" value="NST/OST"/>
</dbReference>
<reference evidence="2 3" key="1">
    <citation type="submission" date="2018-04" db="EMBL/GenBank/DDBJ databases">
        <title>Genomic Encyclopedia of Archaeal and Bacterial Type Strains, Phase II (KMG-II): from individual species to whole genera.</title>
        <authorList>
            <person name="Goeker M."/>
        </authorList>
    </citation>
    <scope>NUCLEOTIDE SEQUENCE [LARGE SCALE GENOMIC DNA]</scope>
    <source>
        <strain evidence="2 3">DSM 29955</strain>
    </source>
</reference>
<proteinExistence type="predicted"/>